<name>Q5VPT6_ORYSJ</name>
<dbReference type="EMBL" id="AP003540">
    <property type="protein sequence ID" value="BAD68539.1"/>
    <property type="molecule type" value="Genomic_DNA"/>
</dbReference>
<proteinExistence type="predicted"/>
<reference evidence="3" key="1">
    <citation type="journal article" date="2005" name="Nature">
        <title>The map-based sequence of the rice genome.</title>
        <authorList>
            <consortium name="International rice genome sequencing project (IRGSP)"/>
            <person name="Matsumoto T."/>
            <person name="Wu J."/>
            <person name="Kanamori H."/>
            <person name="Katayose Y."/>
            <person name="Fujisawa M."/>
            <person name="Namiki N."/>
            <person name="Mizuno H."/>
            <person name="Yamamoto K."/>
            <person name="Antonio B.A."/>
            <person name="Baba T."/>
            <person name="Sakata K."/>
            <person name="Nagamura Y."/>
            <person name="Aoki H."/>
            <person name="Arikawa K."/>
            <person name="Arita K."/>
            <person name="Bito T."/>
            <person name="Chiden Y."/>
            <person name="Fujitsuka N."/>
            <person name="Fukunaka R."/>
            <person name="Hamada M."/>
            <person name="Harada C."/>
            <person name="Hayashi A."/>
            <person name="Hijishita S."/>
            <person name="Honda M."/>
            <person name="Hosokawa S."/>
            <person name="Ichikawa Y."/>
            <person name="Idonuma A."/>
            <person name="Iijima M."/>
            <person name="Ikeda M."/>
            <person name="Ikeno M."/>
            <person name="Ito K."/>
            <person name="Ito S."/>
            <person name="Ito T."/>
            <person name="Ito Y."/>
            <person name="Ito Y."/>
            <person name="Iwabuchi A."/>
            <person name="Kamiya K."/>
            <person name="Karasawa W."/>
            <person name="Kurita K."/>
            <person name="Katagiri S."/>
            <person name="Kikuta A."/>
            <person name="Kobayashi H."/>
            <person name="Kobayashi N."/>
            <person name="Machita K."/>
            <person name="Maehara T."/>
            <person name="Masukawa M."/>
            <person name="Mizubayashi T."/>
            <person name="Mukai Y."/>
            <person name="Nagasaki H."/>
            <person name="Nagata Y."/>
            <person name="Naito S."/>
            <person name="Nakashima M."/>
            <person name="Nakama Y."/>
            <person name="Nakamichi Y."/>
            <person name="Nakamura M."/>
            <person name="Meguro A."/>
            <person name="Negishi M."/>
            <person name="Ohta I."/>
            <person name="Ohta T."/>
            <person name="Okamoto M."/>
            <person name="Ono N."/>
            <person name="Saji S."/>
            <person name="Sakaguchi M."/>
            <person name="Sakai K."/>
            <person name="Shibata M."/>
            <person name="Shimokawa T."/>
            <person name="Song J."/>
            <person name="Takazaki Y."/>
            <person name="Terasawa K."/>
            <person name="Tsugane M."/>
            <person name="Tsuji K."/>
            <person name="Ueda S."/>
            <person name="Waki K."/>
            <person name="Yamagata H."/>
            <person name="Yamamoto M."/>
            <person name="Yamamoto S."/>
            <person name="Yamane H."/>
            <person name="Yoshiki S."/>
            <person name="Yoshihara R."/>
            <person name="Yukawa K."/>
            <person name="Zhong H."/>
            <person name="Yano M."/>
            <person name="Yuan Q."/>
            <person name="Ouyang S."/>
            <person name="Liu J."/>
            <person name="Jones K.M."/>
            <person name="Gansberger K."/>
            <person name="Moffat K."/>
            <person name="Hill J."/>
            <person name="Bera J."/>
            <person name="Fadrosh D."/>
            <person name="Jin S."/>
            <person name="Johri S."/>
            <person name="Kim M."/>
            <person name="Overton L."/>
            <person name="Reardon M."/>
            <person name="Tsitrin T."/>
            <person name="Vuong H."/>
            <person name="Weaver B."/>
            <person name="Ciecko A."/>
            <person name="Tallon L."/>
            <person name="Jackson J."/>
            <person name="Pai G."/>
            <person name="Aken S.V."/>
            <person name="Utterback T."/>
            <person name="Reidmuller S."/>
            <person name="Feldblyum T."/>
            <person name="Hsiao J."/>
            <person name="Zismann V."/>
            <person name="Iobst S."/>
            <person name="de Vazeille A.R."/>
            <person name="Buell C.R."/>
            <person name="Ying K."/>
            <person name="Li Y."/>
            <person name="Lu T."/>
            <person name="Huang Y."/>
            <person name="Zhao Q."/>
            <person name="Feng Q."/>
            <person name="Zhang L."/>
            <person name="Zhu J."/>
            <person name="Weng Q."/>
            <person name="Mu J."/>
            <person name="Lu Y."/>
            <person name="Fan D."/>
            <person name="Liu Y."/>
            <person name="Guan J."/>
            <person name="Zhang Y."/>
            <person name="Yu S."/>
            <person name="Liu X."/>
            <person name="Zhang Y."/>
            <person name="Hong G."/>
            <person name="Han B."/>
            <person name="Choisne N."/>
            <person name="Demange N."/>
            <person name="Orjeda G."/>
            <person name="Samain S."/>
            <person name="Cattolico L."/>
            <person name="Pelletier E."/>
            <person name="Couloux A."/>
            <person name="Segurens B."/>
            <person name="Wincker P."/>
            <person name="D'Hont A."/>
            <person name="Scarpelli C."/>
            <person name="Weissenbach J."/>
            <person name="Salanoubat M."/>
            <person name="Quetier F."/>
            <person name="Yu Y."/>
            <person name="Kim H.R."/>
            <person name="Rambo T."/>
            <person name="Currie J."/>
            <person name="Collura K."/>
            <person name="Luo M."/>
            <person name="Yang T."/>
            <person name="Ammiraju J.S.S."/>
            <person name="Engler F."/>
            <person name="Soderlund C."/>
            <person name="Wing R.A."/>
            <person name="Palmer L.E."/>
            <person name="de la Bastide M."/>
            <person name="Spiegel L."/>
            <person name="Nascimento L."/>
            <person name="Zutavern T."/>
            <person name="O'Shaughnessy A."/>
            <person name="Dike S."/>
            <person name="Dedhia N."/>
            <person name="Preston R."/>
            <person name="Balija V."/>
            <person name="McCombie W.R."/>
            <person name="Chow T."/>
            <person name="Chen H."/>
            <person name="Chung M."/>
            <person name="Chen C."/>
            <person name="Shaw J."/>
            <person name="Wu H."/>
            <person name="Hsiao K."/>
            <person name="Chao Y."/>
            <person name="Chu M."/>
            <person name="Cheng C."/>
            <person name="Hour A."/>
            <person name="Lee P."/>
            <person name="Lin S."/>
            <person name="Lin Y."/>
            <person name="Liou J."/>
            <person name="Liu S."/>
            <person name="Hsing Y."/>
            <person name="Raghuvanshi S."/>
            <person name="Mohanty A."/>
            <person name="Bharti A.K."/>
            <person name="Gaur A."/>
            <person name="Gupta V."/>
            <person name="Kumar D."/>
            <person name="Ravi V."/>
            <person name="Vij S."/>
            <person name="Kapur A."/>
            <person name="Khurana P."/>
            <person name="Khurana P."/>
            <person name="Khurana J.P."/>
            <person name="Tyagi A.K."/>
            <person name="Gaikwad K."/>
            <person name="Singh A."/>
            <person name="Dalal V."/>
            <person name="Srivastava S."/>
            <person name="Dixit A."/>
            <person name="Pal A.K."/>
            <person name="Ghazi I.A."/>
            <person name="Yadav M."/>
            <person name="Pandit A."/>
            <person name="Bhargava A."/>
            <person name="Sureshbabu K."/>
            <person name="Batra K."/>
            <person name="Sharma T.R."/>
            <person name="Mohapatra T."/>
            <person name="Singh N.K."/>
            <person name="Messing J."/>
            <person name="Nelson A.B."/>
            <person name="Fuks G."/>
            <person name="Kavchok S."/>
            <person name="Keizer G."/>
            <person name="Linton E."/>
            <person name="Llaca V."/>
            <person name="Song R."/>
            <person name="Tanyolac B."/>
            <person name="Young S."/>
            <person name="Ho-Il K."/>
            <person name="Hahn J.H."/>
            <person name="Sangsakoo G."/>
            <person name="Vanavichit A."/>
            <person name="de Mattos Luiz.A.T."/>
            <person name="Zimmer P.D."/>
            <person name="Malone G."/>
            <person name="Dellagostin O."/>
            <person name="de Oliveira A.C."/>
            <person name="Bevan M."/>
            <person name="Bancroft I."/>
            <person name="Minx P."/>
            <person name="Cordum H."/>
            <person name="Wilson R."/>
            <person name="Cheng Z."/>
            <person name="Jin W."/>
            <person name="Jiang J."/>
            <person name="Leong S.A."/>
            <person name="Iwama H."/>
            <person name="Gojobori T."/>
            <person name="Itoh T."/>
            <person name="Niimura Y."/>
            <person name="Fujii Y."/>
            <person name="Habara T."/>
            <person name="Sakai H."/>
            <person name="Sato Y."/>
            <person name="Wilson G."/>
            <person name="Kumar K."/>
            <person name="McCouch S."/>
            <person name="Juretic N."/>
            <person name="Hoen D."/>
            <person name="Wright S."/>
            <person name="Bruskiewich R."/>
            <person name="Bureau T."/>
            <person name="Miyao A."/>
            <person name="Hirochika H."/>
            <person name="Nishikawa T."/>
            <person name="Kadowaki K."/>
            <person name="Sugiura M."/>
            <person name="Burr B."/>
            <person name="Sasaki T."/>
        </authorList>
    </citation>
    <scope>NUCLEOTIDE SEQUENCE [LARGE SCALE GENOMIC DNA]</scope>
    <source>
        <strain evidence="3">cv. Nipponbare</strain>
    </source>
</reference>
<dbReference type="AlphaFoldDB" id="Q5VPT6"/>
<evidence type="ECO:0000313" key="2">
    <source>
        <dbReference type="EMBL" id="BAD68539.1"/>
    </source>
</evidence>
<sequence>MTGWPPPPPLPHISPLLLPCAPTSDSDHGDHDDDDDDRPSHDDDDHDDGPGRGPRMCEVLAWAKEKTPSVRNAWMIKEVDWGPN</sequence>
<accession>Q5VPT6</accession>
<reference evidence="3" key="2">
    <citation type="journal article" date="2008" name="Nucleic Acids Res.">
        <title>The rice annotation project database (RAP-DB): 2008 update.</title>
        <authorList>
            <consortium name="The rice annotation project (RAP)"/>
        </authorList>
    </citation>
    <scope>GENOME REANNOTATION</scope>
    <source>
        <strain evidence="3">cv. Nipponbare</strain>
    </source>
</reference>
<protein>
    <submittedName>
        <fullName evidence="2">Uncharacterized protein</fullName>
    </submittedName>
</protein>
<dbReference type="Proteomes" id="UP000000763">
    <property type="component" value="Chromosome 6"/>
</dbReference>
<evidence type="ECO:0000256" key="1">
    <source>
        <dbReference type="SAM" id="MobiDB-lite"/>
    </source>
</evidence>
<organism evidence="2 3">
    <name type="scientific">Oryza sativa subsp. japonica</name>
    <name type="common">Rice</name>
    <dbReference type="NCBI Taxonomy" id="39947"/>
    <lineage>
        <taxon>Eukaryota</taxon>
        <taxon>Viridiplantae</taxon>
        <taxon>Streptophyta</taxon>
        <taxon>Embryophyta</taxon>
        <taxon>Tracheophyta</taxon>
        <taxon>Spermatophyta</taxon>
        <taxon>Magnoliopsida</taxon>
        <taxon>Liliopsida</taxon>
        <taxon>Poales</taxon>
        <taxon>Poaceae</taxon>
        <taxon>BOP clade</taxon>
        <taxon>Oryzoideae</taxon>
        <taxon>Oryzeae</taxon>
        <taxon>Oryzinae</taxon>
        <taxon>Oryza</taxon>
        <taxon>Oryza sativa</taxon>
    </lineage>
</organism>
<feature type="compositionally biased region" description="Pro residues" evidence="1">
    <location>
        <begin position="1"/>
        <end position="12"/>
    </location>
</feature>
<evidence type="ECO:0000313" key="3">
    <source>
        <dbReference type="Proteomes" id="UP000000763"/>
    </source>
</evidence>
<gene>
    <name evidence="2" type="primary">P0450D12.40</name>
</gene>
<feature type="region of interest" description="Disordered" evidence="1">
    <location>
        <begin position="1"/>
        <end position="56"/>
    </location>
</feature>